<evidence type="ECO:0000313" key="1">
    <source>
        <dbReference type="EMBL" id="GGA06433.1"/>
    </source>
</evidence>
<protein>
    <submittedName>
        <fullName evidence="1">Uncharacterized protein</fullName>
    </submittedName>
</protein>
<keyword evidence="2" id="KW-1185">Reference proteome</keyword>
<organism evidence="1 2">
    <name type="scientific">Paenibacillus marchantiophytorum</name>
    <dbReference type="NCBI Taxonomy" id="1619310"/>
    <lineage>
        <taxon>Bacteria</taxon>
        <taxon>Bacillati</taxon>
        <taxon>Bacillota</taxon>
        <taxon>Bacilli</taxon>
        <taxon>Bacillales</taxon>
        <taxon>Paenibacillaceae</taxon>
        <taxon>Paenibacillus</taxon>
    </lineage>
</organism>
<name>A0ABQ1FCG5_9BACL</name>
<evidence type="ECO:0000313" key="2">
    <source>
        <dbReference type="Proteomes" id="UP000615455"/>
    </source>
</evidence>
<dbReference type="RefSeq" id="WP_189018936.1">
    <property type="nucleotide sequence ID" value="NZ_BMHE01000050.1"/>
</dbReference>
<accession>A0ABQ1FCG5</accession>
<proteinExistence type="predicted"/>
<dbReference type="Proteomes" id="UP000615455">
    <property type="component" value="Unassembled WGS sequence"/>
</dbReference>
<dbReference type="EMBL" id="BMHE01000050">
    <property type="protein sequence ID" value="GGA06433.1"/>
    <property type="molecule type" value="Genomic_DNA"/>
</dbReference>
<sequence>MLSRAEEVALISGLTRKLTENEEVTEVDLRSAGTVAEATGRTEHRVMYSEIKTRLREQAEGIVRAAPKQPAIEVVTVADVEIARLAAKKSGRIEDIVIYSRLKQLYAQKEDSAK</sequence>
<comment type="caution">
    <text evidence="1">The sequence shown here is derived from an EMBL/GenBank/DDBJ whole genome shotgun (WGS) entry which is preliminary data.</text>
</comment>
<reference evidence="2" key="1">
    <citation type="journal article" date="2019" name="Int. J. Syst. Evol. Microbiol.">
        <title>The Global Catalogue of Microorganisms (GCM) 10K type strain sequencing project: providing services to taxonomists for standard genome sequencing and annotation.</title>
        <authorList>
            <consortium name="The Broad Institute Genomics Platform"/>
            <consortium name="The Broad Institute Genome Sequencing Center for Infectious Disease"/>
            <person name="Wu L."/>
            <person name="Ma J."/>
        </authorList>
    </citation>
    <scope>NUCLEOTIDE SEQUENCE [LARGE SCALE GENOMIC DNA]</scope>
    <source>
        <strain evidence="2">CGMCC 1.15043</strain>
    </source>
</reference>
<gene>
    <name evidence="1" type="ORF">GCM10008018_60370</name>
</gene>